<name>A0ABU8SB03_9SPHN</name>
<dbReference type="Pfam" id="PF19112">
    <property type="entry name" value="VanA_C"/>
    <property type="match status" value="1"/>
</dbReference>
<organism evidence="4 5">
    <name type="scientific">Novosphingobium aquae</name>
    <dbReference type="NCBI Taxonomy" id="3133435"/>
    <lineage>
        <taxon>Bacteria</taxon>
        <taxon>Pseudomonadati</taxon>
        <taxon>Pseudomonadota</taxon>
        <taxon>Alphaproteobacteria</taxon>
        <taxon>Sphingomonadales</taxon>
        <taxon>Sphingomonadaceae</taxon>
        <taxon>Novosphingobium</taxon>
    </lineage>
</organism>
<evidence type="ECO:0000313" key="5">
    <source>
        <dbReference type="Proteomes" id="UP001379235"/>
    </source>
</evidence>
<dbReference type="InterPro" id="IPR050584">
    <property type="entry name" value="Cholesterol_7-desaturase"/>
</dbReference>
<evidence type="ECO:0000259" key="3">
    <source>
        <dbReference type="Pfam" id="PF19112"/>
    </source>
</evidence>
<accession>A0ABU8SB03</accession>
<dbReference type="Gene3D" id="3.90.380.10">
    <property type="entry name" value="Naphthalene 1,2-dioxygenase Alpha Subunit, Chain A, domain 1"/>
    <property type="match status" value="1"/>
</dbReference>
<sequence length="359" mass="40521">MLDVKDAAITPNSHGDDYVDPITADPREFAAKVNAWVPHDIVLKDAWFPLAHSFAVTKKPIRRAIYSQPYFLWREGDTAIAAEFHPSEGMTGTKSAYSDAVGRYPVIEKYGYAWCWFGNPANAAPEHIPSLPYLPEDGGLPMHMLGTVRFDCTAPLSLENLIDLTHADFLHADVVGDEKMDKETVEVFHDSETITMVRTCVNKSVAPIMKIFGGVKADVQQVRQVIRIYLRSHAAIAYGRFSPGDNVQLFHPCVPETRDRTRLDYAMNTSNVKKTNFFRYLMPKASYKVSRQDSFMTSPQSPRYMQPEKRKDLHSPLDEAGQKYRVLMLALAERQARGDFAYRDNVSADCSEIIGYDGK</sequence>
<dbReference type="Proteomes" id="UP001379235">
    <property type="component" value="Unassembled WGS sequence"/>
</dbReference>
<comment type="caution">
    <text evidence="4">The sequence shown here is derived from an EMBL/GenBank/DDBJ whole genome shotgun (WGS) entry which is preliminary data.</text>
</comment>
<evidence type="ECO:0000256" key="1">
    <source>
        <dbReference type="ARBA" id="ARBA00023002"/>
    </source>
</evidence>
<keyword evidence="1" id="KW-0560">Oxidoreductase</keyword>
<proteinExistence type="predicted"/>
<dbReference type="SUPFAM" id="SSF55961">
    <property type="entry name" value="Bet v1-like"/>
    <property type="match status" value="1"/>
</dbReference>
<dbReference type="PANTHER" id="PTHR21266">
    <property type="entry name" value="IRON-SULFUR DOMAIN CONTAINING PROTEIN"/>
    <property type="match status" value="1"/>
</dbReference>
<evidence type="ECO:0000313" key="4">
    <source>
        <dbReference type="EMBL" id="MEJ6011065.1"/>
    </source>
</evidence>
<dbReference type="PANTHER" id="PTHR21266:SF60">
    <property type="entry name" value="3-KETOSTEROID-9-ALPHA-MONOOXYGENASE, OXYGENASE COMPONENT"/>
    <property type="match status" value="1"/>
</dbReference>
<keyword evidence="5" id="KW-1185">Reference proteome</keyword>
<dbReference type="RefSeq" id="WP_339967933.1">
    <property type="nucleotide sequence ID" value="NZ_JBBHJY010000007.1"/>
</dbReference>
<gene>
    <name evidence="4" type="ORF">WG900_14170</name>
</gene>
<feature type="compositionally biased region" description="Polar residues" evidence="2">
    <location>
        <begin position="292"/>
        <end position="303"/>
    </location>
</feature>
<feature type="domain" description="Vanillate O-demethylase oxygenase-like C-terminal catalytic" evidence="3">
    <location>
        <begin position="150"/>
        <end position="333"/>
    </location>
</feature>
<dbReference type="EMBL" id="JBBHJY010000007">
    <property type="protein sequence ID" value="MEJ6011065.1"/>
    <property type="molecule type" value="Genomic_DNA"/>
</dbReference>
<reference evidence="4 5" key="1">
    <citation type="submission" date="2024-03" db="EMBL/GenBank/DDBJ databases">
        <authorList>
            <person name="Jo J.-H."/>
        </authorList>
    </citation>
    <scope>NUCLEOTIDE SEQUENCE [LARGE SCALE GENOMIC DNA]</scope>
    <source>
        <strain evidence="4 5">AS3R-12</strain>
    </source>
</reference>
<evidence type="ECO:0000256" key="2">
    <source>
        <dbReference type="SAM" id="MobiDB-lite"/>
    </source>
</evidence>
<feature type="compositionally biased region" description="Basic and acidic residues" evidence="2">
    <location>
        <begin position="306"/>
        <end position="315"/>
    </location>
</feature>
<protein>
    <submittedName>
        <fullName evidence="4">Oxygenase</fullName>
    </submittedName>
</protein>
<dbReference type="InterPro" id="IPR044043">
    <property type="entry name" value="VanA_C_cat"/>
</dbReference>
<feature type="region of interest" description="Disordered" evidence="2">
    <location>
        <begin position="292"/>
        <end position="315"/>
    </location>
</feature>